<dbReference type="AlphaFoldDB" id="A0A061E6E9"/>
<sequence length="181" mass="20936">MAPKRATASRFYDKIRFISPNAKKGYNEEWTTFCKQPLVAMVPLVREIYTNAKEHHNGFVLVHGKFLHFTFDAINAYFEIPTDLIDEYFTLEQDYEEIINYLCKGSSSIARPKASLPQVLSMAPRMERLETHMAHHSQCFNVIEQMIRAYAEHIDMNIDTFLMLPGDPTIVGADDEKKEDI</sequence>
<evidence type="ECO:0000313" key="2">
    <source>
        <dbReference type="Proteomes" id="UP000026915"/>
    </source>
</evidence>
<evidence type="ECO:0000313" key="1">
    <source>
        <dbReference type="EMBL" id="EOY00168.1"/>
    </source>
</evidence>
<dbReference type="Gramene" id="EOY00168">
    <property type="protein sequence ID" value="EOY00168"/>
    <property type="gene ID" value="TCM_009853"/>
</dbReference>
<dbReference type="InParanoid" id="A0A061E6E9"/>
<dbReference type="Proteomes" id="UP000026915">
    <property type="component" value="Chromosome 2"/>
</dbReference>
<accession>A0A061E6E9</accession>
<name>A0A061E6E9_THECC</name>
<gene>
    <name evidence="1" type="ORF">TCM_009853</name>
</gene>
<reference evidence="1 2" key="1">
    <citation type="journal article" date="2013" name="Genome Biol.">
        <title>The genome sequence of the most widely cultivated cacao type and its use to identify candidate genes regulating pod color.</title>
        <authorList>
            <person name="Motamayor J.C."/>
            <person name="Mockaitis K."/>
            <person name="Schmutz J."/>
            <person name="Haiminen N."/>
            <person name="Iii D.L."/>
            <person name="Cornejo O."/>
            <person name="Findley S.D."/>
            <person name="Zheng P."/>
            <person name="Utro F."/>
            <person name="Royaert S."/>
            <person name="Saski C."/>
            <person name="Jenkins J."/>
            <person name="Podicheti R."/>
            <person name="Zhao M."/>
            <person name="Scheffler B.E."/>
            <person name="Stack J.C."/>
            <person name="Feltus F.A."/>
            <person name="Mustiga G.M."/>
            <person name="Amores F."/>
            <person name="Phillips W."/>
            <person name="Marelli J.P."/>
            <person name="May G.D."/>
            <person name="Shapiro H."/>
            <person name="Ma J."/>
            <person name="Bustamante C.D."/>
            <person name="Schnell R.J."/>
            <person name="Main D."/>
            <person name="Gilbert D."/>
            <person name="Parida L."/>
            <person name="Kuhn D.N."/>
        </authorList>
    </citation>
    <scope>NUCLEOTIDE SEQUENCE [LARGE SCALE GENOMIC DNA]</scope>
    <source>
        <strain evidence="2">cv. Matina 1-6</strain>
    </source>
</reference>
<proteinExistence type="predicted"/>
<organism evidence="1 2">
    <name type="scientific">Theobroma cacao</name>
    <name type="common">Cacao</name>
    <name type="synonym">Cocoa</name>
    <dbReference type="NCBI Taxonomy" id="3641"/>
    <lineage>
        <taxon>Eukaryota</taxon>
        <taxon>Viridiplantae</taxon>
        <taxon>Streptophyta</taxon>
        <taxon>Embryophyta</taxon>
        <taxon>Tracheophyta</taxon>
        <taxon>Spermatophyta</taxon>
        <taxon>Magnoliopsida</taxon>
        <taxon>eudicotyledons</taxon>
        <taxon>Gunneridae</taxon>
        <taxon>Pentapetalae</taxon>
        <taxon>rosids</taxon>
        <taxon>malvids</taxon>
        <taxon>Malvales</taxon>
        <taxon>Malvaceae</taxon>
        <taxon>Byttnerioideae</taxon>
        <taxon>Theobroma</taxon>
    </lineage>
</organism>
<dbReference type="EMBL" id="CM001880">
    <property type="protein sequence ID" value="EOY00168.1"/>
    <property type="molecule type" value="Genomic_DNA"/>
</dbReference>
<keyword evidence="2" id="KW-1185">Reference proteome</keyword>
<protein>
    <submittedName>
        <fullName evidence="1">Uncharacterized protein</fullName>
    </submittedName>
</protein>
<dbReference type="HOGENOM" id="CLU_1491619_0_0_1"/>